<comment type="caution">
    <text evidence="1">The sequence shown here is derived from an EMBL/GenBank/DDBJ whole genome shotgun (WGS) entry which is preliminary data.</text>
</comment>
<dbReference type="AlphaFoldDB" id="A0A0F8ZAI1"/>
<sequence>RRLINYIYSIDLAHYRVMAKMNNLIDTTAQRLNWLQQLVHLIRTIYNYDILTGCRLI</sequence>
<reference evidence="1" key="1">
    <citation type="journal article" date="2015" name="Nature">
        <title>Complex archaea that bridge the gap between prokaryotes and eukaryotes.</title>
        <authorList>
            <person name="Spang A."/>
            <person name="Saw J.H."/>
            <person name="Jorgensen S.L."/>
            <person name="Zaremba-Niedzwiedzka K."/>
            <person name="Martijn J."/>
            <person name="Lind A.E."/>
            <person name="van Eijk R."/>
            <person name="Schleper C."/>
            <person name="Guy L."/>
            <person name="Ettema T.J."/>
        </authorList>
    </citation>
    <scope>NUCLEOTIDE SEQUENCE</scope>
</reference>
<organism evidence="1">
    <name type="scientific">marine sediment metagenome</name>
    <dbReference type="NCBI Taxonomy" id="412755"/>
    <lineage>
        <taxon>unclassified sequences</taxon>
        <taxon>metagenomes</taxon>
        <taxon>ecological metagenomes</taxon>
    </lineage>
</organism>
<gene>
    <name evidence="1" type="ORF">LCGC14_2994070</name>
</gene>
<accession>A0A0F8ZAI1</accession>
<evidence type="ECO:0000313" key="1">
    <source>
        <dbReference type="EMBL" id="KKK63459.1"/>
    </source>
</evidence>
<dbReference type="EMBL" id="LAZR01061502">
    <property type="protein sequence ID" value="KKK63459.1"/>
    <property type="molecule type" value="Genomic_DNA"/>
</dbReference>
<proteinExistence type="predicted"/>
<protein>
    <submittedName>
        <fullName evidence="1">Uncharacterized protein</fullName>
    </submittedName>
</protein>
<name>A0A0F8ZAI1_9ZZZZ</name>
<feature type="non-terminal residue" evidence="1">
    <location>
        <position position="1"/>
    </location>
</feature>